<evidence type="ECO:0000256" key="7">
    <source>
        <dbReference type="SAM" id="MobiDB-lite"/>
    </source>
</evidence>
<protein>
    <recommendedName>
        <fullName evidence="6">Reticulon-like protein</fullName>
    </recommendedName>
</protein>
<dbReference type="Proteomes" id="UP000269721">
    <property type="component" value="Unassembled WGS sequence"/>
</dbReference>
<evidence type="ECO:0000256" key="4">
    <source>
        <dbReference type="ARBA" id="ARBA00022989"/>
    </source>
</evidence>
<keyword evidence="3 6" id="KW-0256">Endoplasmic reticulum</keyword>
<keyword evidence="4 6" id="KW-1133">Transmembrane helix</keyword>
<reference evidence="10" key="1">
    <citation type="journal article" date="2018" name="Nat. Microbiol.">
        <title>Leveraging single-cell genomics to expand the fungal tree of life.</title>
        <authorList>
            <person name="Ahrendt S.R."/>
            <person name="Quandt C.A."/>
            <person name="Ciobanu D."/>
            <person name="Clum A."/>
            <person name="Salamov A."/>
            <person name="Andreopoulos B."/>
            <person name="Cheng J.F."/>
            <person name="Woyke T."/>
            <person name="Pelin A."/>
            <person name="Henrissat B."/>
            <person name="Reynolds N.K."/>
            <person name="Benny G.L."/>
            <person name="Smith M.E."/>
            <person name="James T.Y."/>
            <person name="Grigoriev I.V."/>
        </authorList>
    </citation>
    <scope>NUCLEOTIDE SEQUENCE [LARGE SCALE GENOMIC DNA]</scope>
</reference>
<dbReference type="GO" id="GO:0005789">
    <property type="term" value="C:endoplasmic reticulum membrane"/>
    <property type="evidence" value="ECO:0007669"/>
    <property type="project" value="UniProtKB-SubCell"/>
</dbReference>
<feature type="region of interest" description="Disordered" evidence="7">
    <location>
        <begin position="1"/>
        <end position="38"/>
    </location>
</feature>
<feature type="domain" description="Reticulon" evidence="8">
    <location>
        <begin position="45"/>
        <end position="258"/>
    </location>
</feature>
<feature type="transmembrane region" description="Helical" evidence="6">
    <location>
        <begin position="182"/>
        <end position="202"/>
    </location>
</feature>
<sequence>MEGKRLFQSNRRKSHARSASASASGSIHPVPPVKDPKKPVVTEQIRSILLWQSPASSSISLAALLASVYVFAFLPVFSFLSVALAGAIALNLGLTHMWTIVAKAFVKGEHAKDPPGKWIVDRAAETTVISHEVGRKWGERSVDIINGGTCVVAGVLSGQNVWRSFQALLALLATNVAVRVMSATSLAVATVILAFTGPYVYYTYKAPMERWAETVTCSAQSTWKTIGSGASADAMSRKSGDGPSITAMPIKSEEAEEKLVPGGADNLPATDGDEEKKLA</sequence>
<evidence type="ECO:0000256" key="6">
    <source>
        <dbReference type="RuleBase" id="RU363132"/>
    </source>
</evidence>
<dbReference type="InterPro" id="IPR003388">
    <property type="entry name" value="Reticulon"/>
</dbReference>
<accession>A0A4P9WK63</accession>
<keyword evidence="2 6" id="KW-0812">Transmembrane</keyword>
<dbReference type="PROSITE" id="PS50845">
    <property type="entry name" value="RETICULON"/>
    <property type="match status" value="1"/>
</dbReference>
<feature type="transmembrane region" description="Helical" evidence="6">
    <location>
        <begin position="59"/>
        <end position="90"/>
    </location>
</feature>
<keyword evidence="5 6" id="KW-0472">Membrane</keyword>
<gene>
    <name evidence="9" type="ORF">BDK51DRAFT_44464</name>
</gene>
<feature type="compositionally biased region" description="Low complexity" evidence="7">
    <location>
        <begin position="17"/>
        <end position="26"/>
    </location>
</feature>
<evidence type="ECO:0000256" key="2">
    <source>
        <dbReference type="ARBA" id="ARBA00022692"/>
    </source>
</evidence>
<name>A0A4P9WK63_9FUNG</name>
<keyword evidence="10" id="KW-1185">Reference proteome</keyword>
<dbReference type="Pfam" id="PF02453">
    <property type="entry name" value="Reticulon"/>
    <property type="match status" value="1"/>
</dbReference>
<comment type="subcellular location">
    <subcellularLocation>
        <location evidence="1 6">Endoplasmic reticulum membrane</location>
        <topology evidence="1 6">Multi-pass membrane protein</topology>
    </subcellularLocation>
</comment>
<evidence type="ECO:0000313" key="9">
    <source>
        <dbReference type="EMBL" id="RKO93194.1"/>
    </source>
</evidence>
<evidence type="ECO:0000259" key="8">
    <source>
        <dbReference type="PROSITE" id="PS50845"/>
    </source>
</evidence>
<evidence type="ECO:0000256" key="5">
    <source>
        <dbReference type="ARBA" id="ARBA00023136"/>
    </source>
</evidence>
<proteinExistence type="predicted"/>
<evidence type="ECO:0000256" key="1">
    <source>
        <dbReference type="ARBA" id="ARBA00004477"/>
    </source>
</evidence>
<dbReference type="EMBL" id="KZ994337">
    <property type="protein sequence ID" value="RKO93194.1"/>
    <property type="molecule type" value="Genomic_DNA"/>
</dbReference>
<evidence type="ECO:0000256" key="3">
    <source>
        <dbReference type="ARBA" id="ARBA00022824"/>
    </source>
</evidence>
<evidence type="ECO:0000313" key="10">
    <source>
        <dbReference type="Proteomes" id="UP000269721"/>
    </source>
</evidence>
<dbReference type="AlphaFoldDB" id="A0A4P9WK63"/>
<feature type="region of interest" description="Disordered" evidence="7">
    <location>
        <begin position="231"/>
        <end position="279"/>
    </location>
</feature>
<organism evidence="9 10">
    <name type="scientific">Blyttiomyces helicus</name>
    <dbReference type="NCBI Taxonomy" id="388810"/>
    <lineage>
        <taxon>Eukaryota</taxon>
        <taxon>Fungi</taxon>
        <taxon>Fungi incertae sedis</taxon>
        <taxon>Chytridiomycota</taxon>
        <taxon>Chytridiomycota incertae sedis</taxon>
        <taxon>Chytridiomycetes</taxon>
        <taxon>Chytridiomycetes incertae sedis</taxon>
        <taxon>Blyttiomyces</taxon>
    </lineage>
</organism>